<dbReference type="EMBL" id="BMJJ01000008">
    <property type="protein sequence ID" value="GGD27817.1"/>
    <property type="molecule type" value="Genomic_DNA"/>
</dbReference>
<dbReference type="InterPro" id="IPR041649">
    <property type="entry name" value="NepR"/>
</dbReference>
<reference evidence="2" key="1">
    <citation type="journal article" date="2014" name="Int. J. Syst. Evol. Microbiol.">
        <title>Complete genome sequence of Corynebacterium casei LMG S-19264T (=DSM 44701T), isolated from a smear-ripened cheese.</title>
        <authorList>
            <consortium name="US DOE Joint Genome Institute (JGI-PGF)"/>
            <person name="Walter F."/>
            <person name="Albersmeier A."/>
            <person name="Kalinowski J."/>
            <person name="Ruckert C."/>
        </authorList>
    </citation>
    <scope>NUCLEOTIDE SEQUENCE</scope>
    <source>
        <strain evidence="2">CGMCC 1.15493</strain>
    </source>
</reference>
<dbReference type="Pfam" id="PF18557">
    <property type="entry name" value="NepR"/>
    <property type="match status" value="1"/>
</dbReference>
<feature type="domain" description="Anti-sigma factor NepR" evidence="1">
    <location>
        <begin position="74"/>
        <end position="108"/>
    </location>
</feature>
<dbReference type="Proteomes" id="UP000613160">
    <property type="component" value="Unassembled WGS sequence"/>
</dbReference>
<keyword evidence="3" id="KW-1185">Reference proteome</keyword>
<dbReference type="AlphaFoldDB" id="A0A917DDH2"/>
<evidence type="ECO:0000259" key="1">
    <source>
        <dbReference type="Pfam" id="PF18557"/>
    </source>
</evidence>
<protein>
    <recommendedName>
        <fullName evidence="1">Anti-sigma factor NepR domain-containing protein</fullName>
    </recommendedName>
</protein>
<proteinExistence type="predicted"/>
<evidence type="ECO:0000313" key="2">
    <source>
        <dbReference type="EMBL" id="GGD27817.1"/>
    </source>
</evidence>
<gene>
    <name evidence="2" type="ORF">GCM10011335_33640</name>
</gene>
<accession>A0A917DDH2</accession>
<reference evidence="2" key="2">
    <citation type="submission" date="2020-09" db="EMBL/GenBank/DDBJ databases">
        <authorList>
            <person name="Sun Q."/>
            <person name="Zhou Y."/>
        </authorList>
    </citation>
    <scope>NUCLEOTIDE SEQUENCE</scope>
    <source>
        <strain evidence="2">CGMCC 1.15493</strain>
    </source>
</reference>
<organism evidence="2 3">
    <name type="scientific">Aureimonas glaciei</name>
    <dbReference type="NCBI Taxonomy" id="1776957"/>
    <lineage>
        <taxon>Bacteria</taxon>
        <taxon>Pseudomonadati</taxon>
        <taxon>Pseudomonadota</taxon>
        <taxon>Alphaproteobacteria</taxon>
        <taxon>Hyphomicrobiales</taxon>
        <taxon>Aurantimonadaceae</taxon>
        <taxon>Aureimonas</taxon>
    </lineage>
</organism>
<sequence length="117" mass="12831">MIGVVHHGRAIIKGLRITPALTLNDFGTARPRPPFGERFWQTRGSMADRKIEDEPLQMTHPEQAGATSHDLGPNSAIGRRLKAYYDDVASEPVPDRFLSLLDALDAAESGAQKPERG</sequence>
<comment type="caution">
    <text evidence="2">The sequence shown here is derived from an EMBL/GenBank/DDBJ whole genome shotgun (WGS) entry which is preliminary data.</text>
</comment>
<name>A0A917DDH2_9HYPH</name>
<evidence type="ECO:0000313" key="3">
    <source>
        <dbReference type="Proteomes" id="UP000613160"/>
    </source>
</evidence>